<sequence>MIVKKGGNRIDSKHLEELTKTIAERNGTTPEAVRREMEAARNSAWDTDDSSARGRQKVLFPAGKPQLSEFLEIIAKEIKKA</sequence>
<proteinExistence type="predicted"/>
<dbReference type="InterPro" id="IPR016032">
    <property type="entry name" value="Sig_transdc_resp-reg_C-effctor"/>
</dbReference>
<dbReference type="GO" id="GO:0005737">
    <property type="term" value="C:cytoplasm"/>
    <property type="evidence" value="ECO:0007669"/>
    <property type="project" value="InterPro"/>
</dbReference>
<comment type="caution">
    <text evidence="2">The sequence shown here is derived from an EMBL/GenBank/DDBJ whole genome shotgun (WGS) entry which is preliminary data.</text>
</comment>
<dbReference type="GO" id="GO:0003677">
    <property type="term" value="F:DNA binding"/>
    <property type="evidence" value="ECO:0007669"/>
    <property type="project" value="InterPro"/>
</dbReference>
<dbReference type="GO" id="GO:0003700">
    <property type="term" value="F:DNA-binding transcription factor activity"/>
    <property type="evidence" value="ECO:0007669"/>
    <property type="project" value="InterPro"/>
</dbReference>
<dbReference type="EMBL" id="VUNJ01000015">
    <property type="protein sequence ID" value="MST92838.1"/>
    <property type="molecule type" value="Genomic_DNA"/>
</dbReference>
<dbReference type="Gene3D" id="1.10.10.10">
    <property type="entry name" value="Winged helix-like DNA-binding domain superfamily/Winged helix DNA-binding domain"/>
    <property type="match status" value="1"/>
</dbReference>
<feature type="region of interest" description="Disordered" evidence="1">
    <location>
        <begin position="21"/>
        <end position="53"/>
    </location>
</feature>
<name>A0A6I2U9Z5_9FIRM</name>
<dbReference type="GO" id="GO:0005509">
    <property type="term" value="F:calcium ion binding"/>
    <property type="evidence" value="ECO:0007669"/>
    <property type="project" value="InterPro"/>
</dbReference>
<evidence type="ECO:0000313" key="3">
    <source>
        <dbReference type="Proteomes" id="UP000431913"/>
    </source>
</evidence>
<dbReference type="AlphaFoldDB" id="A0A6I2U9Z5"/>
<dbReference type="Proteomes" id="UP000431913">
    <property type="component" value="Unassembled WGS sequence"/>
</dbReference>
<evidence type="ECO:0000256" key="1">
    <source>
        <dbReference type="SAM" id="MobiDB-lite"/>
    </source>
</evidence>
<protein>
    <submittedName>
        <fullName evidence="2">Uncharacterized protein</fullName>
    </submittedName>
</protein>
<gene>
    <name evidence="2" type="ORF">FYJ76_13025</name>
</gene>
<accession>A0A6I2U9Z5</accession>
<organism evidence="2 3">
    <name type="scientific">Ruthenibacterium lactatiformans</name>
    <dbReference type="NCBI Taxonomy" id="1550024"/>
    <lineage>
        <taxon>Bacteria</taxon>
        <taxon>Bacillati</taxon>
        <taxon>Bacillota</taxon>
        <taxon>Clostridia</taxon>
        <taxon>Eubacteriales</taxon>
        <taxon>Oscillospiraceae</taxon>
        <taxon>Ruthenibacterium</taxon>
    </lineage>
</organism>
<dbReference type="InterPro" id="IPR036388">
    <property type="entry name" value="WH-like_DNA-bd_sf"/>
</dbReference>
<reference evidence="2 3" key="1">
    <citation type="submission" date="2019-08" db="EMBL/GenBank/DDBJ databases">
        <title>In-depth cultivation of the pig gut microbiome towards novel bacterial diversity and tailored functional studies.</title>
        <authorList>
            <person name="Wylensek D."/>
            <person name="Hitch T.C.A."/>
            <person name="Clavel T."/>
        </authorList>
    </citation>
    <scope>NUCLEOTIDE SEQUENCE [LARGE SCALE GENOMIC DNA]</scope>
    <source>
        <strain evidence="2 3">WCA3-601-WT-6J</strain>
    </source>
</reference>
<evidence type="ECO:0000313" key="2">
    <source>
        <dbReference type="EMBL" id="MST92838.1"/>
    </source>
</evidence>
<dbReference type="GO" id="GO:0042173">
    <property type="term" value="P:regulation of sporulation resulting in formation of a cellular spore"/>
    <property type="evidence" value="ECO:0007669"/>
    <property type="project" value="InterPro"/>
</dbReference>
<dbReference type="RefSeq" id="WP_423246731.1">
    <property type="nucleotide sequence ID" value="NZ_VUNJ01000015.1"/>
</dbReference>
<dbReference type="SUPFAM" id="SSF46894">
    <property type="entry name" value="C-terminal effector domain of the bipartite response regulators"/>
    <property type="match status" value="1"/>
</dbReference>